<evidence type="ECO:0000256" key="1">
    <source>
        <dbReference type="ARBA" id="ARBA00022741"/>
    </source>
</evidence>
<proteinExistence type="predicted"/>
<dbReference type="InterPro" id="IPR027417">
    <property type="entry name" value="P-loop_NTPase"/>
</dbReference>
<dbReference type="SMART" id="SM00382">
    <property type="entry name" value="AAA"/>
    <property type="match status" value="1"/>
</dbReference>
<keyword evidence="1" id="KW-0547">Nucleotide-binding</keyword>
<dbReference type="PROSITE" id="PS50893">
    <property type="entry name" value="ABC_TRANSPORTER_2"/>
    <property type="match status" value="1"/>
</dbReference>
<dbReference type="GO" id="GO:0022857">
    <property type="term" value="F:transmembrane transporter activity"/>
    <property type="evidence" value="ECO:0007669"/>
    <property type="project" value="TreeGrafter"/>
</dbReference>
<evidence type="ECO:0000313" key="5">
    <source>
        <dbReference type="Proteomes" id="UP000256913"/>
    </source>
</evidence>
<dbReference type="Proteomes" id="UP000256913">
    <property type="component" value="Unassembled WGS sequence"/>
</dbReference>
<dbReference type="PANTHER" id="PTHR24220">
    <property type="entry name" value="IMPORT ATP-BINDING PROTEIN"/>
    <property type="match status" value="1"/>
</dbReference>
<feature type="domain" description="ABC transporter" evidence="3">
    <location>
        <begin position="19"/>
        <end position="258"/>
    </location>
</feature>
<keyword evidence="5" id="KW-1185">Reference proteome</keyword>
<dbReference type="AlphaFoldDB" id="A0A3D9ZKB9"/>
<organism evidence="4 5">
    <name type="scientific">Asanoa ferruginea</name>
    <dbReference type="NCBI Taxonomy" id="53367"/>
    <lineage>
        <taxon>Bacteria</taxon>
        <taxon>Bacillati</taxon>
        <taxon>Actinomycetota</taxon>
        <taxon>Actinomycetes</taxon>
        <taxon>Micromonosporales</taxon>
        <taxon>Micromonosporaceae</taxon>
        <taxon>Asanoa</taxon>
    </lineage>
</organism>
<dbReference type="GO" id="GO:0005886">
    <property type="term" value="C:plasma membrane"/>
    <property type="evidence" value="ECO:0007669"/>
    <property type="project" value="TreeGrafter"/>
</dbReference>
<keyword evidence="4" id="KW-0449">Lipoprotein</keyword>
<dbReference type="Pfam" id="PF00005">
    <property type="entry name" value="ABC_tran"/>
    <property type="match status" value="1"/>
</dbReference>
<dbReference type="EMBL" id="QUMQ01000001">
    <property type="protein sequence ID" value="REF97647.1"/>
    <property type="molecule type" value="Genomic_DNA"/>
</dbReference>
<dbReference type="InterPro" id="IPR015854">
    <property type="entry name" value="ABC_transpr_LolD-like"/>
</dbReference>
<dbReference type="OrthoDB" id="3176024at2"/>
<comment type="caution">
    <text evidence="4">The sequence shown here is derived from an EMBL/GenBank/DDBJ whole genome shotgun (WGS) entry which is preliminary data.</text>
</comment>
<accession>A0A3D9ZKB9</accession>
<dbReference type="Gene3D" id="3.40.50.300">
    <property type="entry name" value="P-loop containing nucleotide triphosphate hydrolases"/>
    <property type="match status" value="1"/>
</dbReference>
<sequence>MSARVDTLDAETGFVPFGVTCRGVVLIYRLEGYDVVALAGVDLDIAPGEAVALVGPSGAGKSTLLSLMSGVLRPSAGRLQVGELDLVRASAADVQRLRAVDVGVALQGSSRNLLPYLTCEQNVRFAQRAARGLGRRPPDPAVILDDVGLLGRRRAVPGDLSPGERQRLAFAVAGAARPGLLLLDEPTNQLDEHSRDEVLAVLHRLHEAGTTVVVVTHDMAVGAALGRTVTIRDGRVGAEGRRGEDYSVVGRDGSVHLPAELLDRLPPGTLVKIASDDDGTIRLVPAIEGGTDEQDHRRR</sequence>
<keyword evidence="2" id="KW-0067">ATP-binding</keyword>
<protein>
    <submittedName>
        <fullName evidence="4">ABC-type lipoprotein export system ATPase subunit</fullName>
    </submittedName>
</protein>
<dbReference type="PANTHER" id="PTHR24220:SF685">
    <property type="entry name" value="ABC TRANSPORTER RELATED"/>
    <property type="match status" value="1"/>
</dbReference>
<gene>
    <name evidence="4" type="ORF">DFJ67_3651</name>
</gene>
<evidence type="ECO:0000256" key="2">
    <source>
        <dbReference type="ARBA" id="ARBA00022840"/>
    </source>
</evidence>
<reference evidence="4 5" key="1">
    <citation type="submission" date="2018-08" db="EMBL/GenBank/DDBJ databases">
        <title>Sequencing the genomes of 1000 actinobacteria strains.</title>
        <authorList>
            <person name="Klenk H.-P."/>
        </authorList>
    </citation>
    <scope>NUCLEOTIDE SEQUENCE [LARGE SCALE GENOMIC DNA]</scope>
    <source>
        <strain evidence="4 5">DSM 44099</strain>
    </source>
</reference>
<dbReference type="RefSeq" id="WP_116069065.1">
    <property type="nucleotide sequence ID" value="NZ_BONB01000017.1"/>
</dbReference>
<dbReference type="GO" id="GO:0005524">
    <property type="term" value="F:ATP binding"/>
    <property type="evidence" value="ECO:0007669"/>
    <property type="project" value="UniProtKB-KW"/>
</dbReference>
<dbReference type="InterPro" id="IPR003439">
    <property type="entry name" value="ABC_transporter-like_ATP-bd"/>
</dbReference>
<evidence type="ECO:0000313" key="4">
    <source>
        <dbReference type="EMBL" id="REF97647.1"/>
    </source>
</evidence>
<dbReference type="SUPFAM" id="SSF52540">
    <property type="entry name" value="P-loop containing nucleoside triphosphate hydrolases"/>
    <property type="match status" value="1"/>
</dbReference>
<dbReference type="GO" id="GO:0016887">
    <property type="term" value="F:ATP hydrolysis activity"/>
    <property type="evidence" value="ECO:0007669"/>
    <property type="project" value="InterPro"/>
</dbReference>
<evidence type="ECO:0000259" key="3">
    <source>
        <dbReference type="PROSITE" id="PS50893"/>
    </source>
</evidence>
<dbReference type="InterPro" id="IPR003593">
    <property type="entry name" value="AAA+_ATPase"/>
</dbReference>
<name>A0A3D9ZKB9_9ACTN</name>